<feature type="non-terminal residue" evidence="1">
    <location>
        <position position="1"/>
    </location>
</feature>
<dbReference type="EMBL" id="LXQA010539791">
    <property type="protein sequence ID" value="MCI58075.1"/>
    <property type="molecule type" value="Genomic_DNA"/>
</dbReference>
<dbReference type="Proteomes" id="UP000265520">
    <property type="component" value="Unassembled WGS sequence"/>
</dbReference>
<comment type="caution">
    <text evidence="1">The sequence shown here is derived from an EMBL/GenBank/DDBJ whole genome shotgun (WGS) entry which is preliminary data.</text>
</comment>
<organism evidence="1 2">
    <name type="scientific">Trifolium medium</name>
    <dbReference type="NCBI Taxonomy" id="97028"/>
    <lineage>
        <taxon>Eukaryota</taxon>
        <taxon>Viridiplantae</taxon>
        <taxon>Streptophyta</taxon>
        <taxon>Embryophyta</taxon>
        <taxon>Tracheophyta</taxon>
        <taxon>Spermatophyta</taxon>
        <taxon>Magnoliopsida</taxon>
        <taxon>eudicotyledons</taxon>
        <taxon>Gunneridae</taxon>
        <taxon>Pentapetalae</taxon>
        <taxon>rosids</taxon>
        <taxon>fabids</taxon>
        <taxon>Fabales</taxon>
        <taxon>Fabaceae</taxon>
        <taxon>Papilionoideae</taxon>
        <taxon>50 kb inversion clade</taxon>
        <taxon>NPAAA clade</taxon>
        <taxon>Hologalegina</taxon>
        <taxon>IRL clade</taxon>
        <taxon>Trifolieae</taxon>
        <taxon>Trifolium</taxon>
    </lineage>
</organism>
<accession>A0A392TDR2</accession>
<evidence type="ECO:0000313" key="1">
    <source>
        <dbReference type="EMBL" id="MCI58075.1"/>
    </source>
</evidence>
<name>A0A392TDR2_9FABA</name>
<protein>
    <submittedName>
        <fullName evidence="1">Uncharacterized protein</fullName>
    </submittedName>
</protein>
<sequence>RKAGASRHPRERIAEELLASARHAGEDHASHRQLGPMARCADSSGASRTFKVHHARHAYASGAAR</sequence>
<proteinExistence type="predicted"/>
<reference evidence="1 2" key="1">
    <citation type="journal article" date="2018" name="Front. Plant Sci.">
        <title>Red Clover (Trifolium pratense) and Zigzag Clover (T. medium) - A Picture of Genomic Similarities and Differences.</title>
        <authorList>
            <person name="Dluhosova J."/>
            <person name="Istvanek J."/>
            <person name="Nedelnik J."/>
            <person name="Repkova J."/>
        </authorList>
    </citation>
    <scope>NUCLEOTIDE SEQUENCE [LARGE SCALE GENOMIC DNA]</scope>
    <source>
        <strain evidence="2">cv. 10/8</strain>
        <tissue evidence="1">Leaf</tissue>
    </source>
</reference>
<dbReference type="AlphaFoldDB" id="A0A392TDR2"/>
<keyword evidence="2" id="KW-1185">Reference proteome</keyword>
<evidence type="ECO:0000313" key="2">
    <source>
        <dbReference type="Proteomes" id="UP000265520"/>
    </source>
</evidence>